<reference evidence="11" key="1">
    <citation type="submission" date="2018-03" db="EMBL/GenBank/DDBJ databases">
        <authorList>
            <person name="Sun L."/>
            <person name="Liu H."/>
            <person name="Chen W."/>
            <person name="Huang K."/>
            <person name="Liu W."/>
            <person name="Gao X."/>
        </authorList>
    </citation>
    <scope>NUCLEOTIDE SEQUENCE [LARGE SCALE GENOMIC DNA]</scope>
    <source>
        <strain evidence="11">SH9</strain>
    </source>
</reference>
<name>A0A2T1HLU4_9HYPH</name>
<comment type="subcellular location">
    <subcellularLocation>
        <location evidence="1 7">Cell membrane</location>
        <topology evidence="1 7">Multi-pass membrane protein</topology>
    </subcellularLocation>
</comment>
<evidence type="ECO:0000256" key="4">
    <source>
        <dbReference type="ARBA" id="ARBA00022692"/>
    </source>
</evidence>
<dbReference type="EMBL" id="PVZS01000045">
    <property type="protein sequence ID" value="PSC02625.1"/>
    <property type="molecule type" value="Genomic_DNA"/>
</dbReference>
<keyword evidence="11" id="KW-1185">Reference proteome</keyword>
<dbReference type="PANTHER" id="PTHR11403:SF2">
    <property type="entry name" value="CYTOCHROME BO(3) UBIQUINOL OXIDASE SUBUNIT 3"/>
    <property type="match status" value="1"/>
</dbReference>
<dbReference type="OrthoDB" id="9810850at2"/>
<sequence length="199" mass="22372">MSEPLIIRRRLPVGSMGKKANGWWGMLALIATEAALFAYLLFSYFFFDVQYGRGWLPEKLPAFRLSGPNTVILLLSSVAVWWAEREARKGNRARQCLGLAVGLLLGIAFVVIQGFEWADKTFTPFSSSYGSLFFTITGFHMAHVIAGLIVLASLLLWSALGYFDDRRNAPVTIGAIYWHFVDAVWLAVFFSLYVTPHLR</sequence>
<gene>
    <name evidence="10" type="ORF">SLNSH_23110</name>
</gene>
<dbReference type="SUPFAM" id="SSF81452">
    <property type="entry name" value="Cytochrome c oxidase subunit III-like"/>
    <property type="match status" value="1"/>
</dbReference>
<keyword evidence="6 8" id="KW-0472">Membrane</keyword>
<evidence type="ECO:0000256" key="7">
    <source>
        <dbReference type="RuleBase" id="RU003376"/>
    </source>
</evidence>
<dbReference type="RefSeq" id="WP_106340457.1">
    <property type="nucleotide sequence ID" value="NZ_PVZS01000045.1"/>
</dbReference>
<dbReference type="InterPro" id="IPR024791">
    <property type="entry name" value="Cyt_c/ubiquinol_Oxase_su3"/>
</dbReference>
<evidence type="ECO:0000313" key="11">
    <source>
        <dbReference type="Proteomes" id="UP000239772"/>
    </source>
</evidence>
<evidence type="ECO:0000256" key="5">
    <source>
        <dbReference type="ARBA" id="ARBA00022989"/>
    </source>
</evidence>
<proteinExistence type="inferred from homology"/>
<evidence type="ECO:0000256" key="3">
    <source>
        <dbReference type="ARBA" id="ARBA00022475"/>
    </source>
</evidence>
<dbReference type="AlphaFoldDB" id="A0A2T1HLU4"/>
<evidence type="ECO:0000256" key="8">
    <source>
        <dbReference type="SAM" id="Phobius"/>
    </source>
</evidence>
<evidence type="ECO:0000256" key="1">
    <source>
        <dbReference type="ARBA" id="ARBA00004651"/>
    </source>
</evidence>
<feature type="transmembrane region" description="Helical" evidence="8">
    <location>
        <begin position="67"/>
        <end position="84"/>
    </location>
</feature>
<evidence type="ECO:0000313" key="10">
    <source>
        <dbReference type="EMBL" id="PSC02625.1"/>
    </source>
</evidence>
<evidence type="ECO:0000256" key="2">
    <source>
        <dbReference type="ARBA" id="ARBA00010581"/>
    </source>
</evidence>
<dbReference type="PANTHER" id="PTHR11403">
    <property type="entry name" value="CYTOCHROME C OXIDASE SUBUNIT III"/>
    <property type="match status" value="1"/>
</dbReference>
<feature type="transmembrane region" description="Helical" evidence="8">
    <location>
        <begin position="175"/>
        <end position="194"/>
    </location>
</feature>
<evidence type="ECO:0000259" key="9">
    <source>
        <dbReference type="PROSITE" id="PS50253"/>
    </source>
</evidence>
<feature type="domain" description="Heme-copper oxidase subunit III family profile" evidence="9">
    <location>
        <begin position="24"/>
        <end position="197"/>
    </location>
</feature>
<feature type="transmembrane region" description="Helical" evidence="8">
    <location>
        <begin position="21"/>
        <end position="47"/>
    </location>
</feature>
<feature type="transmembrane region" description="Helical" evidence="8">
    <location>
        <begin position="96"/>
        <end position="118"/>
    </location>
</feature>
<organism evidence="10 11">
    <name type="scientific">Alsobacter soli</name>
    <dbReference type="NCBI Taxonomy" id="2109933"/>
    <lineage>
        <taxon>Bacteria</taxon>
        <taxon>Pseudomonadati</taxon>
        <taxon>Pseudomonadota</taxon>
        <taxon>Alphaproteobacteria</taxon>
        <taxon>Hyphomicrobiales</taxon>
        <taxon>Alsobacteraceae</taxon>
        <taxon>Alsobacter</taxon>
    </lineage>
</organism>
<dbReference type="InterPro" id="IPR035973">
    <property type="entry name" value="Cyt_c_oxidase_su3-like_sf"/>
</dbReference>
<keyword evidence="5 8" id="KW-1133">Transmembrane helix</keyword>
<comment type="caution">
    <text evidence="10">The sequence shown here is derived from an EMBL/GenBank/DDBJ whole genome shotgun (WGS) entry which is preliminary data.</text>
</comment>
<dbReference type="InterPro" id="IPR000298">
    <property type="entry name" value="Cyt_c_oxidase-like_su3"/>
</dbReference>
<comment type="similarity">
    <text evidence="2 7">Belongs to the cytochrome c oxidase subunit 3 family.</text>
</comment>
<dbReference type="InterPro" id="IPR013833">
    <property type="entry name" value="Cyt_c_oxidase_su3_a-hlx"/>
</dbReference>
<keyword evidence="4 7" id="KW-0812">Transmembrane</keyword>
<dbReference type="Pfam" id="PF00510">
    <property type="entry name" value="COX3"/>
    <property type="match status" value="1"/>
</dbReference>
<accession>A0A2T1HLU4</accession>
<protein>
    <submittedName>
        <fullName evidence="10">Heme-copper oxidase subunit III</fullName>
    </submittedName>
</protein>
<keyword evidence="3" id="KW-1003">Cell membrane</keyword>
<dbReference type="GO" id="GO:0005886">
    <property type="term" value="C:plasma membrane"/>
    <property type="evidence" value="ECO:0007669"/>
    <property type="project" value="UniProtKB-SubCell"/>
</dbReference>
<dbReference type="Proteomes" id="UP000239772">
    <property type="component" value="Unassembled WGS sequence"/>
</dbReference>
<dbReference type="GO" id="GO:0004129">
    <property type="term" value="F:cytochrome-c oxidase activity"/>
    <property type="evidence" value="ECO:0007669"/>
    <property type="project" value="InterPro"/>
</dbReference>
<dbReference type="Gene3D" id="1.20.120.80">
    <property type="entry name" value="Cytochrome c oxidase, subunit III, four-helix bundle"/>
    <property type="match status" value="1"/>
</dbReference>
<evidence type="ECO:0000256" key="6">
    <source>
        <dbReference type="ARBA" id="ARBA00023136"/>
    </source>
</evidence>
<dbReference type="PROSITE" id="PS50253">
    <property type="entry name" value="COX3"/>
    <property type="match status" value="1"/>
</dbReference>
<dbReference type="GO" id="GO:0019646">
    <property type="term" value="P:aerobic electron transport chain"/>
    <property type="evidence" value="ECO:0007669"/>
    <property type="project" value="InterPro"/>
</dbReference>
<feature type="transmembrane region" description="Helical" evidence="8">
    <location>
        <begin position="138"/>
        <end position="163"/>
    </location>
</feature>